<reference evidence="2 3" key="1">
    <citation type="submission" date="2021-12" db="EMBL/GenBank/DDBJ databases">
        <title>Complete genome sequence of Phytobacter diazotrophicus TA9734.</title>
        <authorList>
            <person name="Kubota H."/>
            <person name="Nakayama Y."/>
            <person name="Ariyoshi T."/>
        </authorList>
    </citation>
    <scope>NUCLEOTIDE SEQUENCE [LARGE SCALE GENOMIC DNA]</scope>
    <source>
        <strain evidence="2 3">TA9734</strain>
    </source>
</reference>
<gene>
    <name evidence="2" type="ORF">PDTA9734_50580</name>
</gene>
<sequence>MILYSEFLTIGKQITGIDMRSKTERDQRDKKEVKALSVKASNRDSRHAATAQKGITAIHHCG</sequence>
<proteinExistence type="predicted"/>
<dbReference type="RefSeq" id="WP_071194358.1">
    <property type="nucleotide sequence ID" value="NZ_AP025334.1"/>
</dbReference>
<organism evidence="2 3">
    <name type="scientific">Phytobacter diazotrophicus</name>
    <dbReference type="NCBI Taxonomy" id="395631"/>
    <lineage>
        <taxon>Bacteria</taxon>
        <taxon>Pseudomonadati</taxon>
        <taxon>Pseudomonadota</taxon>
        <taxon>Gammaproteobacteria</taxon>
        <taxon>Enterobacterales</taxon>
        <taxon>Enterobacteriaceae</taxon>
        <taxon>Phytobacter</taxon>
    </lineage>
</organism>
<evidence type="ECO:0000256" key="1">
    <source>
        <dbReference type="SAM" id="MobiDB-lite"/>
    </source>
</evidence>
<accession>A0ABM7W2E3</accession>
<evidence type="ECO:0000313" key="2">
    <source>
        <dbReference type="EMBL" id="BDD53571.1"/>
    </source>
</evidence>
<dbReference type="EMBL" id="AP025334">
    <property type="protein sequence ID" value="BDD53571.1"/>
    <property type="molecule type" value="Genomic_DNA"/>
</dbReference>
<protein>
    <submittedName>
        <fullName evidence="2">Uncharacterized protein</fullName>
    </submittedName>
</protein>
<evidence type="ECO:0000313" key="3">
    <source>
        <dbReference type="Proteomes" id="UP001320460"/>
    </source>
</evidence>
<feature type="region of interest" description="Disordered" evidence="1">
    <location>
        <begin position="20"/>
        <end position="55"/>
    </location>
</feature>
<feature type="compositionally biased region" description="Basic and acidic residues" evidence="1">
    <location>
        <begin position="20"/>
        <end position="34"/>
    </location>
</feature>
<keyword evidence="3" id="KW-1185">Reference proteome</keyword>
<name>A0ABM7W2E3_9ENTR</name>
<dbReference type="Proteomes" id="UP001320460">
    <property type="component" value="Chromosome"/>
</dbReference>